<dbReference type="FunCoup" id="A0A1U8AZ80">
    <property type="interactions" value="177"/>
</dbReference>
<reference evidence="6" key="1">
    <citation type="submission" date="2025-08" db="UniProtKB">
        <authorList>
            <consortium name="RefSeq"/>
        </authorList>
    </citation>
    <scope>IDENTIFICATION</scope>
</reference>
<protein>
    <submittedName>
        <fullName evidence="6">Pentatricopeptide repeat-containing protein At4g30700 isoform X1</fullName>
    </submittedName>
</protein>
<dbReference type="KEGG" id="nnu:104609142"/>
<feature type="repeat" description="PPR" evidence="3">
    <location>
        <begin position="178"/>
        <end position="212"/>
    </location>
</feature>
<dbReference type="RefSeq" id="XP_010273675.1">
    <property type="nucleotide sequence ID" value="XM_010275373.2"/>
</dbReference>
<evidence type="ECO:0000313" key="5">
    <source>
        <dbReference type="Proteomes" id="UP000189703"/>
    </source>
</evidence>
<dbReference type="InterPro" id="IPR032867">
    <property type="entry name" value="DYW_dom"/>
</dbReference>
<sequence length="788" mass="86915">MICRNLISSTAPSRNIFLNLIGKASTINQFNQIHAQVILNGLHNDLITVTKLTQKLADFGAIDQAHLLFSTISEPDLFLFNVLIRGFSLNSSSSSAISLYSHLRRNTSLKPDNFTYAFAISASSSLGSKETGRILHGHSIVDGFEFDLFVGSAVTDFYIKFSQVQTAQRVFDRIPDPDTVAWNTLISGLVRNCCFDESIEVFENMLLRGTPFDSTTLAAVLPAYAELQELKIGMKIQSLAMKTGFHSHAHVLTGLVSLYSKCGEVSTATFLFEQIGQPDLISWNAMISGYTFNGKTESAVSLVRELLISGEKANSSTIVGLIPVFSPIGHLDLTRSIHGLAIKSGVDLNASVSTALTTVYNRLNEVESAKQLFDETPEKSLASWNAMISGYAQNGLTEMAISLFQQMQMLNVHPNPVTVTSILSACAQLGALSLGKWVHELIIRENFEFNVYVSTALIDMYAKCGRIREAQFIFNNMQEKNVVTWNTMIAAFGLHGQGNEALRLFSEMLNAGVSPTGVTFLSVLHACSHAGLVSEGDMIFKSMIHDHGVEPGQEHYACMVDLLGRAGQLDKALEFIKTMSVEPGPGVWGALLGGCMIHKETDLARMASDKLFELDPDNVGYYVLLSNIYSAERNYPEAAVVRRVAKKRKLTKTPGCTLIEVGETIHVFTAGDVFHPQSEAIYAMLEKLTGKMREAGFRTETDMALHDVEEEEREQMVKVHSEKLAIAFGLISSEPGTEIRIIKNLRVCLDCHNATKFISKITQRLIVVRDANRFHHFKDGICSCGDYW</sequence>
<evidence type="ECO:0000256" key="1">
    <source>
        <dbReference type="ARBA" id="ARBA00006643"/>
    </source>
</evidence>
<comment type="similarity">
    <text evidence="1">Belongs to the PPR family. PCMP-H subfamily.</text>
</comment>
<dbReference type="PANTHER" id="PTHR47926">
    <property type="entry name" value="PENTATRICOPEPTIDE REPEAT-CONTAINING PROTEIN"/>
    <property type="match status" value="1"/>
</dbReference>
<proteinExistence type="inferred from homology"/>
<dbReference type="Pfam" id="PF01535">
    <property type="entry name" value="PPR"/>
    <property type="match status" value="2"/>
</dbReference>
<dbReference type="Pfam" id="PF20431">
    <property type="entry name" value="E_motif"/>
    <property type="match status" value="1"/>
</dbReference>
<name>A0A1U8AZ80_NELNU</name>
<evidence type="ECO:0000256" key="3">
    <source>
        <dbReference type="PROSITE-ProRule" id="PRU00708"/>
    </source>
</evidence>
<dbReference type="PANTHER" id="PTHR47926:SF452">
    <property type="entry name" value="PENTATRICOPEPTIDE REPEAT-CONTAINING PROTEIN"/>
    <property type="match status" value="1"/>
</dbReference>
<dbReference type="InterPro" id="IPR011990">
    <property type="entry name" value="TPR-like_helical_dom_sf"/>
</dbReference>
<feature type="repeat" description="PPR" evidence="3">
    <location>
        <begin position="380"/>
        <end position="414"/>
    </location>
</feature>
<accession>A0A1U8AZ80</accession>
<organism evidence="5 6">
    <name type="scientific">Nelumbo nucifera</name>
    <name type="common">Sacred lotus</name>
    <dbReference type="NCBI Taxonomy" id="4432"/>
    <lineage>
        <taxon>Eukaryota</taxon>
        <taxon>Viridiplantae</taxon>
        <taxon>Streptophyta</taxon>
        <taxon>Embryophyta</taxon>
        <taxon>Tracheophyta</taxon>
        <taxon>Spermatophyta</taxon>
        <taxon>Magnoliopsida</taxon>
        <taxon>Proteales</taxon>
        <taxon>Nelumbonaceae</taxon>
        <taxon>Nelumbo</taxon>
    </lineage>
</organism>
<dbReference type="PROSITE" id="PS51375">
    <property type="entry name" value="PPR"/>
    <property type="match status" value="5"/>
</dbReference>
<dbReference type="Gene3D" id="1.25.40.10">
    <property type="entry name" value="Tetratricopeptide repeat domain"/>
    <property type="match status" value="4"/>
</dbReference>
<dbReference type="GeneID" id="104609142"/>
<dbReference type="Pfam" id="PF14432">
    <property type="entry name" value="DYW_deaminase"/>
    <property type="match status" value="1"/>
</dbReference>
<evidence type="ECO:0000313" key="6">
    <source>
        <dbReference type="RefSeq" id="XP_010273675.1"/>
    </source>
</evidence>
<keyword evidence="5" id="KW-1185">Reference proteome</keyword>
<gene>
    <name evidence="6" type="primary">LOC104609142</name>
</gene>
<feature type="repeat" description="PPR" evidence="3">
    <location>
        <begin position="481"/>
        <end position="515"/>
    </location>
</feature>
<evidence type="ECO:0000259" key="4">
    <source>
        <dbReference type="Pfam" id="PF14432"/>
    </source>
</evidence>
<feature type="repeat" description="PPR" evidence="3">
    <location>
        <begin position="279"/>
        <end position="313"/>
    </location>
</feature>
<dbReference type="FunFam" id="1.25.40.10:FF:000364">
    <property type="entry name" value="Pentatricopeptide repeat (PPR-like) superfamily protein"/>
    <property type="match status" value="1"/>
</dbReference>
<dbReference type="SUPFAM" id="SSF48452">
    <property type="entry name" value="TPR-like"/>
    <property type="match status" value="1"/>
</dbReference>
<dbReference type="FunFam" id="1.25.40.10:FF:000463">
    <property type="entry name" value="Pentatricopeptide repeat-containing protein"/>
    <property type="match status" value="1"/>
</dbReference>
<dbReference type="InterPro" id="IPR002885">
    <property type="entry name" value="PPR_rpt"/>
</dbReference>
<dbReference type="NCBIfam" id="TIGR00756">
    <property type="entry name" value="PPR"/>
    <property type="match status" value="4"/>
</dbReference>
<dbReference type="GO" id="GO:0003723">
    <property type="term" value="F:RNA binding"/>
    <property type="evidence" value="ECO:0007669"/>
    <property type="project" value="InterPro"/>
</dbReference>
<dbReference type="AlphaFoldDB" id="A0A1U8AZ80"/>
<dbReference type="GO" id="GO:0010467">
    <property type="term" value="P:gene expression"/>
    <property type="evidence" value="ECO:0007669"/>
    <property type="project" value="UniProtKB-ARBA"/>
</dbReference>
<feature type="domain" description="DYW" evidence="4">
    <location>
        <begin position="696"/>
        <end position="788"/>
    </location>
</feature>
<dbReference type="Proteomes" id="UP000189703">
    <property type="component" value="Unplaced"/>
</dbReference>
<dbReference type="Pfam" id="PF13041">
    <property type="entry name" value="PPR_2"/>
    <property type="match status" value="3"/>
</dbReference>
<dbReference type="FunFam" id="1.25.40.10:FF:000344">
    <property type="entry name" value="Pentatricopeptide repeat-containing protein"/>
    <property type="match status" value="1"/>
</dbReference>
<dbReference type="InParanoid" id="A0A1U8AZ80"/>
<dbReference type="GO" id="GO:0008270">
    <property type="term" value="F:zinc ion binding"/>
    <property type="evidence" value="ECO:0007669"/>
    <property type="project" value="InterPro"/>
</dbReference>
<keyword evidence="2" id="KW-0677">Repeat</keyword>
<dbReference type="GO" id="GO:0009451">
    <property type="term" value="P:RNA modification"/>
    <property type="evidence" value="ECO:0007669"/>
    <property type="project" value="InterPro"/>
</dbReference>
<dbReference type="FunFam" id="1.25.40.10:FF:001104">
    <property type="entry name" value="Uncharacterized protein"/>
    <property type="match status" value="1"/>
</dbReference>
<dbReference type="InterPro" id="IPR046960">
    <property type="entry name" value="PPR_At4g14850-like_plant"/>
</dbReference>
<feature type="repeat" description="PPR" evidence="3">
    <location>
        <begin position="450"/>
        <end position="480"/>
    </location>
</feature>
<dbReference type="eggNOG" id="KOG4197">
    <property type="taxonomic scope" value="Eukaryota"/>
</dbReference>
<dbReference type="OrthoDB" id="185373at2759"/>
<dbReference type="OMA" id="VYCRLNE"/>
<dbReference type="InterPro" id="IPR046848">
    <property type="entry name" value="E_motif"/>
</dbReference>
<evidence type="ECO:0000256" key="2">
    <source>
        <dbReference type="ARBA" id="ARBA00022737"/>
    </source>
</evidence>